<evidence type="ECO:0000313" key="5">
    <source>
        <dbReference type="EMBL" id="NHE56968.1"/>
    </source>
</evidence>
<dbReference type="EMBL" id="JAANYN010000003">
    <property type="protein sequence ID" value="NHE56968.1"/>
    <property type="molecule type" value="Genomic_DNA"/>
</dbReference>
<dbReference type="InterPro" id="IPR001926">
    <property type="entry name" value="TrpB-like_PALP"/>
</dbReference>
<dbReference type="Gene3D" id="3.40.50.1100">
    <property type="match status" value="2"/>
</dbReference>
<dbReference type="RefSeq" id="WP_166145907.1">
    <property type="nucleotide sequence ID" value="NZ_JAANYN010000003.1"/>
</dbReference>
<dbReference type="SUPFAM" id="SSF53686">
    <property type="entry name" value="Tryptophan synthase beta subunit-like PLP-dependent enzymes"/>
    <property type="match status" value="1"/>
</dbReference>
<evidence type="ECO:0000256" key="2">
    <source>
        <dbReference type="ARBA" id="ARBA00008639"/>
    </source>
</evidence>
<dbReference type="PANTHER" id="PTHR43780:SF2">
    <property type="entry name" value="1-AMINOCYCLOPROPANE-1-CARBOXYLATE DEAMINASE-RELATED"/>
    <property type="match status" value="1"/>
</dbReference>
<comment type="caution">
    <text evidence="5">The sequence shown here is derived from an EMBL/GenBank/DDBJ whole genome shotgun (WGS) entry which is preliminary data.</text>
</comment>
<organism evidence="5 6">
    <name type="scientific">Cyclobacterium plantarum</name>
    <dbReference type="NCBI Taxonomy" id="2716263"/>
    <lineage>
        <taxon>Bacteria</taxon>
        <taxon>Pseudomonadati</taxon>
        <taxon>Bacteroidota</taxon>
        <taxon>Cytophagia</taxon>
        <taxon>Cytophagales</taxon>
        <taxon>Cyclobacteriaceae</taxon>
        <taxon>Cyclobacterium</taxon>
    </lineage>
</organism>
<name>A0ABX0H579_9BACT</name>
<gene>
    <name evidence="5" type="ORF">G9Q97_09100</name>
</gene>
<reference evidence="5 6" key="1">
    <citation type="submission" date="2020-03" db="EMBL/GenBank/DDBJ databases">
        <title>Cyclobacterium plantarum sp. nov., a marine bacterium isolated from a coastal-marine wetland.</title>
        <authorList>
            <person name="Sanchez-Porro C."/>
            <person name="Ventosa A."/>
            <person name="Amoozegar M."/>
        </authorList>
    </citation>
    <scope>NUCLEOTIDE SEQUENCE [LARGE SCALE GENOMIC DNA]</scope>
    <source>
        <strain evidence="5 6">GBPx2</strain>
    </source>
</reference>
<sequence length="302" mass="33547">MKKHLLPFYQTLQLPLLGEKQIQVVVKRLDLLHPLIQGNKHYKLLHNIRAAKERGYAKILTFGGAFSNHIHATAISAAQNGLQSIGLIRGEIPRPLNPTLSDAENQGMQLYPMPRTDYRGKQSPLVLEQLRLKFGEVYIIPEGGTNALAIKGSREILDPEDKLMDVVAVPIGTGGTFAGLLASASTNQQVLGFSALKGAFIHQEISKLLEDQQINPSCSWDIHTTYHFGGYGKFKPELIAFIKEIKETCGLPLEPLYTGKMLYGLMDLIRNDAFHKGTRILLIHTGGLQGIRGFNQRFKTDL</sequence>
<evidence type="ECO:0000259" key="4">
    <source>
        <dbReference type="Pfam" id="PF00291"/>
    </source>
</evidence>
<comment type="similarity">
    <text evidence="2">Belongs to the ACC deaminase/D-cysteine desulfhydrase family.</text>
</comment>
<accession>A0ABX0H579</accession>
<protein>
    <submittedName>
        <fullName evidence="5">1-aminocyclopropane-1-carboxylate deaminase/D-cysteine desulfhydrase</fullName>
    </submittedName>
</protein>
<evidence type="ECO:0000256" key="3">
    <source>
        <dbReference type="ARBA" id="ARBA00022898"/>
    </source>
</evidence>
<dbReference type="PANTHER" id="PTHR43780">
    <property type="entry name" value="1-AMINOCYCLOPROPANE-1-CARBOXYLATE DEAMINASE-RELATED"/>
    <property type="match status" value="1"/>
</dbReference>
<feature type="domain" description="Tryptophan synthase beta chain-like PALP" evidence="4">
    <location>
        <begin position="14"/>
        <end position="286"/>
    </location>
</feature>
<comment type="cofactor">
    <cofactor evidence="1">
        <name>pyridoxal 5'-phosphate</name>
        <dbReference type="ChEBI" id="CHEBI:597326"/>
    </cofactor>
</comment>
<evidence type="ECO:0000256" key="1">
    <source>
        <dbReference type="ARBA" id="ARBA00001933"/>
    </source>
</evidence>
<dbReference type="Pfam" id="PF00291">
    <property type="entry name" value="PALP"/>
    <property type="match status" value="1"/>
</dbReference>
<keyword evidence="3" id="KW-0663">Pyridoxal phosphate</keyword>
<proteinExistence type="inferred from homology"/>
<evidence type="ECO:0000313" key="6">
    <source>
        <dbReference type="Proteomes" id="UP000649799"/>
    </source>
</evidence>
<dbReference type="PIRSF" id="PIRSF006278">
    <property type="entry name" value="ACCD_DCysDesulf"/>
    <property type="match status" value="1"/>
</dbReference>
<keyword evidence="6" id="KW-1185">Reference proteome</keyword>
<dbReference type="InterPro" id="IPR036052">
    <property type="entry name" value="TrpB-like_PALP_sf"/>
</dbReference>
<dbReference type="InterPro" id="IPR027278">
    <property type="entry name" value="ACCD_DCysDesulf"/>
</dbReference>
<dbReference type="Proteomes" id="UP000649799">
    <property type="component" value="Unassembled WGS sequence"/>
</dbReference>